<protein>
    <submittedName>
        <fullName evidence="1">Uncharacterized protein</fullName>
    </submittedName>
</protein>
<proteinExistence type="predicted"/>
<dbReference type="EMBL" id="JRKL02005987">
    <property type="protein sequence ID" value="KAF3949597.1"/>
    <property type="molecule type" value="Genomic_DNA"/>
</dbReference>
<organism evidence="1 2">
    <name type="scientific">Castanea mollissima</name>
    <name type="common">Chinese chestnut</name>
    <dbReference type="NCBI Taxonomy" id="60419"/>
    <lineage>
        <taxon>Eukaryota</taxon>
        <taxon>Viridiplantae</taxon>
        <taxon>Streptophyta</taxon>
        <taxon>Embryophyta</taxon>
        <taxon>Tracheophyta</taxon>
        <taxon>Spermatophyta</taxon>
        <taxon>Magnoliopsida</taxon>
        <taxon>eudicotyledons</taxon>
        <taxon>Gunneridae</taxon>
        <taxon>Pentapetalae</taxon>
        <taxon>rosids</taxon>
        <taxon>fabids</taxon>
        <taxon>Fagales</taxon>
        <taxon>Fagaceae</taxon>
        <taxon>Castanea</taxon>
    </lineage>
</organism>
<dbReference type="Proteomes" id="UP000737018">
    <property type="component" value="Unassembled WGS sequence"/>
</dbReference>
<comment type="caution">
    <text evidence="1">The sequence shown here is derived from an EMBL/GenBank/DDBJ whole genome shotgun (WGS) entry which is preliminary data.</text>
</comment>
<gene>
    <name evidence="1" type="ORF">CMV_024555</name>
</gene>
<evidence type="ECO:0000313" key="1">
    <source>
        <dbReference type="EMBL" id="KAF3949597.1"/>
    </source>
</evidence>
<reference evidence="1" key="1">
    <citation type="submission" date="2020-03" db="EMBL/GenBank/DDBJ databases">
        <title>Castanea mollissima Vanexum genome sequencing.</title>
        <authorList>
            <person name="Staton M."/>
        </authorList>
    </citation>
    <scope>NUCLEOTIDE SEQUENCE</scope>
    <source>
        <tissue evidence="1">Leaf</tissue>
    </source>
</reference>
<keyword evidence="2" id="KW-1185">Reference proteome</keyword>
<sequence>MTWFGCHWSFQVEAIEDLALKINLTIVGYIMVDPHKELLDERAMKDSESSTSRKIIWQASYTLELIVVQRGLPLCIKLSMKPLFVVLRSWDGSPRNSPSFPQMVTFHTLDRLLFLLRRLPRP</sequence>
<name>A0A8J4QE34_9ROSI</name>
<dbReference type="AlphaFoldDB" id="A0A8J4QE34"/>
<evidence type="ECO:0000313" key="2">
    <source>
        <dbReference type="Proteomes" id="UP000737018"/>
    </source>
</evidence>
<accession>A0A8J4QE34</accession>